<reference evidence="1" key="1">
    <citation type="submission" date="2018-05" db="EMBL/GenBank/DDBJ databases">
        <authorList>
            <person name="Lanie J.A."/>
            <person name="Ng W.-L."/>
            <person name="Kazmierczak K.M."/>
            <person name="Andrzejewski T.M."/>
            <person name="Davidsen T.M."/>
            <person name="Wayne K.J."/>
            <person name="Tettelin H."/>
            <person name="Glass J.I."/>
            <person name="Rusch D."/>
            <person name="Podicherti R."/>
            <person name="Tsui H.-C.T."/>
            <person name="Winkler M.E."/>
        </authorList>
    </citation>
    <scope>NUCLEOTIDE SEQUENCE</scope>
</reference>
<name>A0A381PIK3_9ZZZZ</name>
<dbReference type="AlphaFoldDB" id="A0A381PIK3"/>
<protein>
    <submittedName>
        <fullName evidence="1">Uncharacterized protein</fullName>
    </submittedName>
</protein>
<evidence type="ECO:0000313" key="1">
    <source>
        <dbReference type="EMBL" id="SUZ65273.1"/>
    </source>
</evidence>
<sequence>MKSKFLLIISILTAFSSVAGAQTDSDYAVPRTQWGQPDLQGVWNFSSDVPMQRPQRYGTQQFLSAEEIEERRAAIMAGRQAADEAAARVALPATPEATDNPGGYNDFWFETAGLGDVVRTSHIVYPENGRSPAVTEGAKRQFGGLGPDIAGDRPVRYVVGGIAKNGPEDRGLSERCIVGFNSGPPFTPSLYNNNLQIIQSKDTAVIMTEMIHDARIVPLVDKSALSDDIRLWSGDSRGWWEGDTLVVETRNFNGMRQSFGAAGDNYNAMLTEKFTRVAYDTVDYEFTIDDPSTFTDKITAIVPMIKMAGQIYEYACHEGNYGMLNTLRGARVSEREGFDLEGVH</sequence>
<organism evidence="1">
    <name type="scientific">marine metagenome</name>
    <dbReference type="NCBI Taxonomy" id="408172"/>
    <lineage>
        <taxon>unclassified sequences</taxon>
        <taxon>metagenomes</taxon>
        <taxon>ecological metagenomes</taxon>
    </lineage>
</organism>
<proteinExistence type="predicted"/>
<accession>A0A381PIK3</accession>
<gene>
    <name evidence="1" type="ORF">METZ01_LOCUS18127</name>
</gene>
<dbReference type="EMBL" id="UINC01000955">
    <property type="protein sequence ID" value="SUZ65273.1"/>
    <property type="molecule type" value="Genomic_DNA"/>
</dbReference>